<evidence type="ECO:0000313" key="2">
    <source>
        <dbReference type="EMBL" id="KAJ6645562.1"/>
    </source>
</evidence>
<reference evidence="2" key="1">
    <citation type="submission" date="2022-07" db="EMBL/GenBank/DDBJ databases">
        <authorList>
            <person name="Trinca V."/>
            <person name="Uliana J.V.C."/>
            <person name="Torres T.T."/>
            <person name="Ward R.J."/>
            <person name="Monesi N."/>
        </authorList>
    </citation>
    <scope>NUCLEOTIDE SEQUENCE</scope>
    <source>
        <strain evidence="2">HSMRA1968</strain>
        <tissue evidence="2">Whole embryos</tissue>
    </source>
</reference>
<feature type="non-terminal residue" evidence="2">
    <location>
        <position position="255"/>
    </location>
</feature>
<comment type="caution">
    <text evidence="2">The sequence shown here is derived from an EMBL/GenBank/DDBJ whole genome shotgun (WGS) entry which is preliminary data.</text>
</comment>
<keyword evidence="1" id="KW-1133">Transmembrane helix</keyword>
<sequence>GRLYITTHPTVSTVIHLKPTLAPKETWVEEGKKENGLDITESFIVLSGPSNVLNTSTGLYQQSVTLTARMYPPIEADSPKIISPVIIWSIIIGVVLIVLILATLFFCCWLLPRHKKILSPTRDCTSTTVNIVDAKDIIMAHNHNHQTTNEQNYIIMPTNSGMTPSQYSTPLASHQINQYPSPSLYAMCSSGHGSAQNIPETYKSMWAINPLCTSNGVLNETDTSYRTRSLPAWGKGSKQRPVSTADDIEELYAKL</sequence>
<proteinExistence type="predicted"/>
<dbReference type="Proteomes" id="UP001151699">
    <property type="component" value="Chromosome A"/>
</dbReference>
<dbReference type="AlphaFoldDB" id="A0A9Q0S4W5"/>
<accession>A0A9Q0S4W5</accession>
<name>A0A9Q0S4W5_9DIPT</name>
<evidence type="ECO:0000256" key="1">
    <source>
        <dbReference type="SAM" id="Phobius"/>
    </source>
</evidence>
<gene>
    <name evidence="2" type="ORF">Bhyg_00768</name>
</gene>
<keyword evidence="1" id="KW-0472">Membrane</keyword>
<keyword evidence="1" id="KW-0812">Transmembrane</keyword>
<evidence type="ECO:0000313" key="3">
    <source>
        <dbReference type="Proteomes" id="UP001151699"/>
    </source>
</evidence>
<dbReference type="OrthoDB" id="6412219at2759"/>
<feature type="transmembrane region" description="Helical" evidence="1">
    <location>
        <begin position="85"/>
        <end position="112"/>
    </location>
</feature>
<dbReference type="EMBL" id="WJQU01000001">
    <property type="protein sequence ID" value="KAJ6645562.1"/>
    <property type="molecule type" value="Genomic_DNA"/>
</dbReference>
<organism evidence="2 3">
    <name type="scientific">Pseudolycoriella hygida</name>
    <dbReference type="NCBI Taxonomy" id="35572"/>
    <lineage>
        <taxon>Eukaryota</taxon>
        <taxon>Metazoa</taxon>
        <taxon>Ecdysozoa</taxon>
        <taxon>Arthropoda</taxon>
        <taxon>Hexapoda</taxon>
        <taxon>Insecta</taxon>
        <taxon>Pterygota</taxon>
        <taxon>Neoptera</taxon>
        <taxon>Endopterygota</taxon>
        <taxon>Diptera</taxon>
        <taxon>Nematocera</taxon>
        <taxon>Sciaroidea</taxon>
        <taxon>Sciaridae</taxon>
        <taxon>Pseudolycoriella</taxon>
    </lineage>
</organism>
<keyword evidence="3" id="KW-1185">Reference proteome</keyword>
<feature type="non-terminal residue" evidence="2">
    <location>
        <position position="1"/>
    </location>
</feature>
<protein>
    <submittedName>
        <fullName evidence="2">Uncharacterized protein</fullName>
    </submittedName>
</protein>